<dbReference type="Pfam" id="PF00005">
    <property type="entry name" value="ABC_tran"/>
    <property type="match status" value="2"/>
</dbReference>
<evidence type="ECO:0000259" key="3">
    <source>
        <dbReference type="PROSITE" id="PS50893"/>
    </source>
</evidence>
<evidence type="ECO:0000256" key="2">
    <source>
        <dbReference type="ARBA" id="ARBA00022840"/>
    </source>
</evidence>
<keyword evidence="5" id="KW-1185">Reference proteome</keyword>
<sequence>MIICQNVGLRYGARKLFDEVDIKFTPGNCYGLIGANGAGKSTFLKILSGEIPSSSGHVFITPGQRLSILKQDHFLYEDIEVLKLVIMGNKKLLEIMEEKDALYAKEDFSDADGLRAADLEAEFGEMNGWEAESEAATLLSGLGIKEELLTKKMAELNGGEKVKVLLASALFGKPDILLLDEPTNHLDMKAIHWLENFLSTFENTVIVVSHDRHFLNKVCTHMADIDFGKIKIYPGNYDFWYQSSQLAMTLKSNQNKKTEEKMQELKDFIARFSANASKSKQATSRQKTLDKITLEDIQPSTRKYPFVHFKAKKEIGKDVLTVEKLSKSVDGKVMFKNVSFQVRKTDKIVLLGTDQQCGALMDVLAGKDKPDAGQINWGVTAQRSYFPADNTEFFIEGKYNLVDWLRDFSEDKDESFVRGFLGRMLFTGEESQKKTNVLSGGEKVRMMLSKMMLEAPNVLIMDGPTNHLDLESITSVNEGLKKYDSTLIFSCHDHEFVQTVANRIIDIQPDGTIIDVEKSFDEYLGLQ</sequence>
<feature type="domain" description="ABC transporter" evidence="3">
    <location>
        <begin position="2"/>
        <end position="252"/>
    </location>
</feature>
<gene>
    <name evidence="4" type="ORF">SHI21_06610</name>
</gene>
<dbReference type="InterPro" id="IPR003439">
    <property type="entry name" value="ABC_transporter-like_ATP-bd"/>
</dbReference>
<dbReference type="InterPro" id="IPR027417">
    <property type="entry name" value="P-loop_NTPase"/>
</dbReference>
<dbReference type="InterPro" id="IPR003593">
    <property type="entry name" value="AAA+_ATPase"/>
</dbReference>
<dbReference type="PANTHER" id="PTHR42855">
    <property type="entry name" value="ABC TRANSPORTER ATP-BINDING SUBUNIT"/>
    <property type="match status" value="1"/>
</dbReference>
<evidence type="ECO:0000313" key="5">
    <source>
        <dbReference type="Proteomes" id="UP001302274"/>
    </source>
</evidence>
<dbReference type="Gene3D" id="3.40.50.300">
    <property type="entry name" value="P-loop containing nucleotide triphosphate hydrolases"/>
    <property type="match status" value="2"/>
</dbReference>
<accession>A0ABU5VTC9</accession>
<dbReference type="InterPro" id="IPR032781">
    <property type="entry name" value="ABC_tran_Xtn"/>
</dbReference>
<feature type="domain" description="ABC transporter" evidence="3">
    <location>
        <begin position="320"/>
        <end position="526"/>
    </location>
</feature>
<dbReference type="GO" id="GO:0005524">
    <property type="term" value="F:ATP binding"/>
    <property type="evidence" value="ECO:0007669"/>
    <property type="project" value="UniProtKB-KW"/>
</dbReference>
<dbReference type="RefSeq" id="WP_323575495.1">
    <property type="nucleotide sequence ID" value="NZ_JAYGJQ010000001.1"/>
</dbReference>
<dbReference type="EMBL" id="JAYGJQ010000001">
    <property type="protein sequence ID" value="MEA9355862.1"/>
    <property type="molecule type" value="Genomic_DNA"/>
</dbReference>
<dbReference type="PROSITE" id="PS50893">
    <property type="entry name" value="ABC_TRANSPORTER_2"/>
    <property type="match status" value="2"/>
</dbReference>
<dbReference type="SMART" id="SM00382">
    <property type="entry name" value="AAA"/>
    <property type="match status" value="1"/>
</dbReference>
<dbReference type="InterPro" id="IPR017871">
    <property type="entry name" value="ABC_transporter-like_CS"/>
</dbReference>
<evidence type="ECO:0000313" key="4">
    <source>
        <dbReference type="EMBL" id="MEA9355862.1"/>
    </source>
</evidence>
<comment type="caution">
    <text evidence="4">The sequence shown here is derived from an EMBL/GenBank/DDBJ whole genome shotgun (WGS) entry which is preliminary data.</text>
</comment>
<keyword evidence="2 4" id="KW-0067">ATP-binding</keyword>
<proteinExistence type="predicted"/>
<dbReference type="PROSITE" id="PS00211">
    <property type="entry name" value="ABC_TRANSPORTER_1"/>
    <property type="match status" value="1"/>
</dbReference>
<dbReference type="PANTHER" id="PTHR42855:SF2">
    <property type="entry name" value="DRUG RESISTANCE ABC TRANSPORTER,ATP-BINDING PROTEIN"/>
    <property type="match status" value="1"/>
</dbReference>
<reference evidence="4 5" key="1">
    <citation type="submission" date="2023-11" db="EMBL/GenBank/DDBJ databases">
        <title>A Novel Polar Bacteriovorax (B. antarcticus) Isolated from the Biocrust in Antarctica.</title>
        <authorList>
            <person name="Mun W."/>
            <person name="Choi S.Y."/>
            <person name="Mitchell R.J."/>
        </authorList>
    </citation>
    <scope>NUCLEOTIDE SEQUENCE [LARGE SCALE GENOMIC DNA]</scope>
    <source>
        <strain evidence="4 5">PP10</strain>
    </source>
</reference>
<evidence type="ECO:0000256" key="1">
    <source>
        <dbReference type="ARBA" id="ARBA00022741"/>
    </source>
</evidence>
<dbReference type="InterPro" id="IPR051309">
    <property type="entry name" value="ABCF_ATPase"/>
</dbReference>
<dbReference type="Pfam" id="PF12848">
    <property type="entry name" value="ABC_tran_Xtn"/>
    <property type="match status" value="1"/>
</dbReference>
<protein>
    <submittedName>
        <fullName evidence="4">ATP-binding cassette domain-containing protein</fullName>
    </submittedName>
</protein>
<dbReference type="SUPFAM" id="SSF52540">
    <property type="entry name" value="P-loop containing nucleoside triphosphate hydrolases"/>
    <property type="match status" value="2"/>
</dbReference>
<organism evidence="4 5">
    <name type="scientific">Bacteriovorax antarcticus</name>
    <dbReference type="NCBI Taxonomy" id="3088717"/>
    <lineage>
        <taxon>Bacteria</taxon>
        <taxon>Pseudomonadati</taxon>
        <taxon>Bdellovibrionota</taxon>
        <taxon>Bacteriovoracia</taxon>
        <taxon>Bacteriovoracales</taxon>
        <taxon>Bacteriovoracaceae</taxon>
        <taxon>Bacteriovorax</taxon>
    </lineage>
</organism>
<dbReference type="Proteomes" id="UP001302274">
    <property type="component" value="Unassembled WGS sequence"/>
</dbReference>
<keyword evidence="1" id="KW-0547">Nucleotide-binding</keyword>
<dbReference type="CDD" id="cd03221">
    <property type="entry name" value="ABCF_EF-3"/>
    <property type="match status" value="2"/>
</dbReference>
<name>A0ABU5VTC9_9BACT</name>